<comment type="subcellular location">
    <subcellularLocation>
        <location evidence="5 6">Cytoplasm</location>
    </subcellularLocation>
</comment>
<dbReference type="STRING" id="545619.SAMN04489860_2275"/>
<feature type="compositionally biased region" description="Polar residues" evidence="7">
    <location>
        <begin position="439"/>
        <end position="449"/>
    </location>
</feature>
<dbReference type="NCBIfam" id="TIGR00237">
    <property type="entry name" value="xseA"/>
    <property type="match status" value="1"/>
</dbReference>
<evidence type="ECO:0000259" key="9">
    <source>
        <dbReference type="Pfam" id="PF13742"/>
    </source>
</evidence>
<dbReference type="GO" id="GO:0008855">
    <property type="term" value="F:exodeoxyribonuclease VII activity"/>
    <property type="evidence" value="ECO:0007669"/>
    <property type="project" value="UniProtKB-UniRule"/>
</dbReference>
<evidence type="ECO:0000313" key="10">
    <source>
        <dbReference type="EMBL" id="SDS75029.1"/>
    </source>
</evidence>
<comment type="function">
    <text evidence="5">Bidirectionally degrades single-stranded DNA into large acid-insoluble oligonucleotides, which are then degraded further into small acid-soluble oligonucleotides.</text>
</comment>
<dbReference type="InterPro" id="IPR020579">
    <property type="entry name" value="Exonuc_VII_lsu_C"/>
</dbReference>
<dbReference type="PANTHER" id="PTHR30008:SF0">
    <property type="entry name" value="EXODEOXYRIBONUCLEASE 7 LARGE SUBUNIT"/>
    <property type="match status" value="1"/>
</dbReference>
<dbReference type="EMBL" id="LT629776">
    <property type="protein sequence ID" value="SDS75029.1"/>
    <property type="molecule type" value="Genomic_DNA"/>
</dbReference>
<evidence type="ECO:0000256" key="3">
    <source>
        <dbReference type="ARBA" id="ARBA00022801"/>
    </source>
</evidence>
<protein>
    <recommendedName>
        <fullName evidence="5">Exodeoxyribonuclease 7 large subunit</fullName>
        <ecNumber evidence="5">3.1.11.6</ecNumber>
    </recommendedName>
    <alternativeName>
        <fullName evidence="5">Exodeoxyribonuclease VII large subunit</fullName>
        <shortName evidence="5">Exonuclease VII large subunit</shortName>
    </alternativeName>
</protein>
<dbReference type="CDD" id="cd04489">
    <property type="entry name" value="ExoVII_LU_OBF"/>
    <property type="match status" value="1"/>
</dbReference>
<evidence type="ECO:0000256" key="4">
    <source>
        <dbReference type="ARBA" id="ARBA00022839"/>
    </source>
</evidence>
<keyword evidence="2 5" id="KW-0540">Nuclease</keyword>
<feature type="region of interest" description="Disordered" evidence="7">
    <location>
        <begin position="418"/>
        <end position="449"/>
    </location>
</feature>
<dbReference type="PANTHER" id="PTHR30008">
    <property type="entry name" value="EXODEOXYRIBONUCLEASE 7 LARGE SUBUNIT"/>
    <property type="match status" value="1"/>
</dbReference>
<feature type="domain" description="OB-fold nucleic acid binding" evidence="9">
    <location>
        <begin position="34"/>
        <end position="124"/>
    </location>
</feature>
<evidence type="ECO:0000313" key="11">
    <source>
        <dbReference type="Proteomes" id="UP000185663"/>
    </source>
</evidence>
<evidence type="ECO:0000256" key="6">
    <source>
        <dbReference type="RuleBase" id="RU004355"/>
    </source>
</evidence>
<dbReference type="GO" id="GO:0009318">
    <property type="term" value="C:exodeoxyribonuclease VII complex"/>
    <property type="evidence" value="ECO:0007669"/>
    <property type="project" value="UniProtKB-UniRule"/>
</dbReference>
<dbReference type="GO" id="GO:0005737">
    <property type="term" value="C:cytoplasm"/>
    <property type="evidence" value="ECO:0007669"/>
    <property type="project" value="UniProtKB-SubCell"/>
</dbReference>
<evidence type="ECO:0000256" key="1">
    <source>
        <dbReference type="ARBA" id="ARBA00022490"/>
    </source>
</evidence>
<organism evidence="10 11">
    <name type="scientific">Paraoerskovia marina</name>
    <dbReference type="NCBI Taxonomy" id="545619"/>
    <lineage>
        <taxon>Bacteria</taxon>
        <taxon>Bacillati</taxon>
        <taxon>Actinomycetota</taxon>
        <taxon>Actinomycetes</taxon>
        <taxon>Micrococcales</taxon>
        <taxon>Cellulomonadaceae</taxon>
        <taxon>Paraoerskovia</taxon>
    </lineage>
</organism>
<dbReference type="InterPro" id="IPR003753">
    <property type="entry name" value="Exonuc_VII_L"/>
</dbReference>
<sequence length="449" mass="48514">MSVPWGRVDPVTDDSAARRVPEKALDTTPDSPWPVRLIAEKIRAYIDRMPPVWVEGQVVQLNRRSTRAYLTLRDADLDISVSVNASTRTVDATTAPMSEGSTVVAHVKPEYWLKRGSLQMAAKEFRTVGIGELLARIEELRRVLTAEGVFDRERKKPLPFLPAVVGLICGRDSKAEHDVVANARERWPHVRFEIREVAVQGADAVPQVSAALAELDGRPEVEVIVIARGGGAVEDLLPFSNEKLVRAVASASTPVVSAIGHETDAPLLDLVADYRASTPTDAAKTIVPDVAAERAGIAQSRERMARALERLVDREQHGLTATRSRPVLARPATMVEDRETRVHADIERARHAVRRRVLGAEAEIGRLEGQVRALSPHRVLSRGYALVQTSTGVLVRSVGDVTAGDSLHVRLADGQVDAAATSTTSGPAVPTTRGASAHPTASTTGQEIS</sequence>
<dbReference type="EC" id="3.1.11.6" evidence="5"/>
<accession>A0A1H1UT49</accession>
<comment type="catalytic activity">
    <reaction evidence="5 6">
        <text>Exonucleolytic cleavage in either 5'- to 3'- or 3'- to 5'-direction to yield nucleoside 5'-phosphates.</text>
        <dbReference type="EC" id="3.1.11.6"/>
    </reaction>
</comment>
<dbReference type="Proteomes" id="UP000185663">
    <property type="component" value="Chromosome I"/>
</dbReference>
<comment type="similarity">
    <text evidence="5 6">Belongs to the XseA family.</text>
</comment>
<keyword evidence="1 5" id="KW-0963">Cytoplasm</keyword>
<evidence type="ECO:0000256" key="5">
    <source>
        <dbReference type="HAMAP-Rule" id="MF_00378"/>
    </source>
</evidence>
<reference evidence="10 11" key="1">
    <citation type="submission" date="2016-10" db="EMBL/GenBank/DDBJ databases">
        <authorList>
            <person name="de Groot N.N."/>
        </authorList>
    </citation>
    <scope>NUCLEOTIDE SEQUENCE [LARGE SCALE GENOMIC DNA]</scope>
    <source>
        <strain evidence="10 11">DSM 22126</strain>
    </source>
</reference>
<dbReference type="Pfam" id="PF13742">
    <property type="entry name" value="tRNA_anti_2"/>
    <property type="match status" value="1"/>
</dbReference>
<keyword evidence="4 5" id="KW-0269">Exonuclease</keyword>
<gene>
    <name evidence="5" type="primary">xseA</name>
    <name evidence="10" type="ORF">SAMN04489860_2275</name>
</gene>
<evidence type="ECO:0000259" key="8">
    <source>
        <dbReference type="Pfam" id="PF02601"/>
    </source>
</evidence>
<name>A0A1H1UT49_9CELL</name>
<proteinExistence type="inferred from homology"/>
<feature type="region of interest" description="Disordered" evidence="7">
    <location>
        <begin position="1"/>
        <end position="28"/>
    </location>
</feature>
<dbReference type="OrthoDB" id="9802795at2"/>
<comment type="subunit">
    <text evidence="5">Heterooligomer composed of large and small subunits.</text>
</comment>
<dbReference type="GO" id="GO:0003676">
    <property type="term" value="F:nucleic acid binding"/>
    <property type="evidence" value="ECO:0007669"/>
    <property type="project" value="InterPro"/>
</dbReference>
<keyword evidence="3 5" id="KW-0378">Hydrolase</keyword>
<evidence type="ECO:0000256" key="2">
    <source>
        <dbReference type="ARBA" id="ARBA00022722"/>
    </source>
</evidence>
<dbReference type="HAMAP" id="MF_00378">
    <property type="entry name" value="Exonuc_7_L"/>
    <property type="match status" value="1"/>
</dbReference>
<evidence type="ECO:0000256" key="7">
    <source>
        <dbReference type="SAM" id="MobiDB-lite"/>
    </source>
</evidence>
<dbReference type="GO" id="GO:0006308">
    <property type="term" value="P:DNA catabolic process"/>
    <property type="evidence" value="ECO:0007669"/>
    <property type="project" value="UniProtKB-UniRule"/>
</dbReference>
<feature type="domain" description="Exonuclease VII large subunit C-terminal" evidence="8">
    <location>
        <begin position="149"/>
        <end position="365"/>
    </location>
</feature>
<feature type="compositionally biased region" description="Basic and acidic residues" evidence="7">
    <location>
        <begin position="15"/>
        <end position="25"/>
    </location>
</feature>
<dbReference type="InterPro" id="IPR025824">
    <property type="entry name" value="OB-fold_nuc-bd_dom"/>
</dbReference>
<keyword evidence="11" id="KW-1185">Reference proteome</keyword>
<dbReference type="eggNOG" id="COG1570">
    <property type="taxonomic scope" value="Bacteria"/>
</dbReference>
<dbReference type="AlphaFoldDB" id="A0A1H1UT49"/>
<dbReference type="Pfam" id="PF02601">
    <property type="entry name" value="Exonuc_VII_L"/>
    <property type="match status" value="1"/>
</dbReference>